<evidence type="ECO:0000256" key="5">
    <source>
        <dbReference type="ARBA" id="ARBA00023098"/>
    </source>
</evidence>
<dbReference type="InterPro" id="IPR038597">
    <property type="entry name" value="GGGP/HepGP_synthase_sf"/>
</dbReference>
<comment type="similarity">
    <text evidence="9">Belongs to the GGGP/HepGP synthase family. Group II subfamily.</text>
</comment>
<protein>
    <recommendedName>
        <fullName evidence="9">Geranylgeranylglyceryl phosphate synthase</fullName>
        <shortName evidence="9">GGGP synthase</shortName>
        <shortName evidence="9">GGGPS</shortName>
        <ecNumber evidence="9">2.5.1.41</ecNumber>
    </recommendedName>
    <alternativeName>
        <fullName evidence="9">(S)-3-O-geranylgeranylglyceryl phosphate synthase</fullName>
    </alternativeName>
    <alternativeName>
        <fullName evidence="9">Phosphoglycerol geranylgeranyltransferase</fullName>
    </alternativeName>
</protein>
<sequence length="264" mass="28731">MRPIHSNELAALKTNIYNYIQNKVQQGTKMIAALIDPDKNDERSLSRILPYCEEAKIDFLFIGGSLLVRDRLEFTLDFIKNHSNLPCILFPGSVMQISSKADAILFLSLISGRNPELLIGNHVIAAPYIYEAGLETISTGYMLIHCGNYTTAHYMSGCMPIPSNKYEIAAMTALAGQMLGMKLIYMDGGSGAAHPIEPGMIATVRKIIQIPIVVGGGIRTETQAKQAFEAGADVIVVGNALESSPELLIDLGKLKRSYSSNPVN</sequence>
<dbReference type="GO" id="GO:0120536">
    <property type="term" value="F:heptaprenylglyceryl phosphate synthase activity"/>
    <property type="evidence" value="ECO:0007669"/>
    <property type="project" value="UniProtKB-ARBA"/>
</dbReference>
<dbReference type="HAMAP" id="MF_00112">
    <property type="entry name" value="GGGP_HepGP_synthase"/>
    <property type="match status" value="1"/>
</dbReference>
<keyword evidence="6 9" id="KW-0594">Phospholipid biosynthesis</keyword>
<evidence type="ECO:0000256" key="7">
    <source>
        <dbReference type="ARBA" id="ARBA00023264"/>
    </source>
</evidence>
<organism evidence="10 11">
    <name type="scientific">Thermaurantimonas aggregans</name>
    <dbReference type="NCBI Taxonomy" id="2173829"/>
    <lineage>
        <taxon>Bacteria</taxon>
        <taxon>Pseudomonadati</taxon>
        <taxon>Bacteroidota</taxon>
        <taxon>Flavobacteriia</taxon>
        <taxon>Flavobacteriales</taxon>
        <taxon>Schleiferiaceae</taxon>
        <taxon>Thermaurantimonas</taxon>
    </lineage>
</organism>
<comment type="catalytic activity">
    <reaction evidence="8 9">
        <text>sn-glycerol 1-phosphate + (2E,6E,10E)-geranylgeranyl diphosphate = sn-3-O-(geranylgeranyl)glycerol 1-phosphate + diphosphate</text>
        <dbReference type="Rhea" id="RHEA:23404"/>
        <dbReference type="ChEBI" id="CHEBI:33019"/>
        <dbReference type="ChEBI" id="CHEBI:57677"/>
        <dbReference type="ChEBI" id="CHEBI:57685"/>
        <dbReference type="ChEBI" id="CHEBI:58756"/>
        <dbReference type="EC" id="2.5.1.41"/>
    </reaction>
</comment>
<evidence type="ECO:0000256" key="9">
    <source>
        <dbReference type="HAMAP-Rule" id="MF_00112"/>
    </source>
</evidence>
<dbReference type="Pfam" id="PF01884">
    <property type="entry name" value="PcrB"/>
    <property type="match status" value="1"/>
</dbReference>
<keyword evidence="11" id="KW-1185">Reference proteome</keyword>
<keyword evidence="7 9" id="KW-1208">Phospholipid metabolism</keyword>
<dbReference type="EMBL" id="BHZE01000024">
    <property type="protein sequence ID" value="GCD78482.1"/>
    <property type="molecule type" value="Genomic_DNA"/>
</dbReference>
<dbReference type="InterPro" id="IPR008205">
    <property type="entry name" value="GGGP_HepGP_synthase"/>
</dbReference>
<dbReference type="InterPro" id="IPR010946">
    <property type="entry name" value="GGGP_synth"/>
</dbReference>
<dbReference type="AlphaFoldDB" id="A0A401XNC2"/>
<keyword evidence="2 9" id="KW-0808">Transferase</keyword>
<dbReference type="PANTHER" id="PTHR40029">
    <property type="match status" value="1"/>
</dbReference>
<reference evidence="10 11" key="1">
    <citation type="submission" date="2018-11" db="EMBL/GenBank/DDBJ databases">
        <title>Schleiferia aggregans sp. nov., a moderately thermophilic heterotrophic bacterium isolated from microbial mats at a terrestrial hot spring.</title>
        <authorList>
            <person name="Iino T."/>
            <person name="Ohkuma M."/>
            <person name="Haruta S."/>
        </authorList>
    </citation>
    <scope>NUCLEOTIDE SEQUENCE [LARGE SCALE GENOMIC DNA]</scope>
    <source>
        <strain evidence="10 11">LA</strain>
    </source>
</reference>
<dbReference type="SUPFAM" id="SSF51395">
    <property type="entry name" value="FMN-linked oxidoreductases"/>
    <property type="match status" value="1"/>
</dbReference>
<comment type="caution">
    <text evidence="10">The sequence shown here is derived from an EMBL/GenBank/DDBJ whole genome shotgun (WGS) entry which is preliminary data.</text>
</comment>
<comment type="cofactor">
    <cofactor evidence="9">
        <name>Mg(2+)</name>
        <dbReference type="ChEBI" id="CHEBI:18420"/>
    </cofactor>
</comment>
<dbReference type="InterPro" id="IPR039074">
    <property type="entry name" value="GGGP/HepGP_synthase_I"/>
</dbReference>
<gene>
    <name evidence="10" type="primary">pcrB</name>
    <name evidence="10" type="ORF">JCM31826_19640</name>
</gene>
<dbReference type="Proteomes" id="UP000286715">
    <property type="component" value="Unassembled WGS sequence"/>
</dbReference>
<keyword evidence="3 9" id="KW-0479">Metal-binding</keyword>
<evidence type="ECO:0000313" key="11">
    <source>
        <dbReference type="Proteomes" id="UP000286715"/>
    </source>
</evidence>
<comment type="caution">
    <text evidence="9">Lacks conserved residue(s) required for the propagation of feature annotation.</text>
</comment>
<dbReference type="NCBIfam" id="NF003198">
    <property type="entry name" value="PRK04169.1-2"/>
    <property type="match status" value="1"/>
</dbReference>
<dbReference type="GO" id="GO:0005737">
    <property type="term" value="C:cytoplasm"/>
    <property type="evidence" value="ECO:0007669"/>
    <property type="project" value="InterPro"/>
</dbReference>
<dbReference type="GO" id="GO:0047294">
    <property type="term" value="F:phosphoglycerol geranylgeranyltransferase activity"/>
    <property type="evidence" value="ECO:0007669"/>
    <property type="project" value="UniProtKB-UniRule"/>
</dbReference>
<keyword evidence="1 9" id="KW-0444">Lipid biosynthesis</keyword>
<feature type="binding site" evidence="9">
    <location>
        <position position="65"/>
    </location>
    <ligand>
        <name>Mg(2+)</name>
        <dbReference type="ChEBI" id="CHEBI:18420"/>
    </ligand>
</feature>
<feature type="binding site" evidence="9">
    <location>
        <begin position="238"/>
        <end position="239"/>
    </location>
    <ligand>
        <name>sn-glycerol 1-phosphate</name>
        <dbReference type="ChEBI" id="CHEBI:57685"/>
    </ligand>
</feature>
<dbReference type="PANTHER" id="PTHR40029:SF2">
    <property type="entry name" value="HEPTAPRENYLGLYCERYL PHOSPHATE SYNTHASE"/>
    <property type="match status" value="1"/>
</dbReference>
<evidence type="ECO:0000313" key="10">
    <source>
        <dbReference type="EMBL" id="GCD78482.1"/>
    </source>
</evidence>
<keyword evidence="5 9" id="KW-0443">Lipid metabolism</keyword>
<feature type="binding site" evidence="9">
    <location>
        <begin position="216"/>
        <end position="217"/>
    </location>
    <ligand>
        <name>sn-glycerol 1-phosphate</name>
        <dbReference type="ChEBI" id="CHEBI:57685"/>
    </ligand>
</feature>
<feature type="binding site" evidence="9">
    <location>
        <position position="36"/>
    </location>
    <ligand>
        <name>Mg(2+)</name>
        <dbReference type="ChEBI" id="CHEBI:18420"/>
    </ligand>
</feature>
<dbReference type="GO" id="GO:0000287">
    <property type="term" value="F:magnesium ion binding"/>
    <property type="evidence" value="ECO:0007669"/>
    <property type="project" value="UniProtKB-UniRule"/>
</dbReference>
<dbReference type="NCBIfam" id="TIGR01768">
    <property type="entry name" value="GGGP-family"/>
    <property type="match status" value="1"/>
</dbReference>
<dbReference type="CDD" id="cd02812">
    <property type="entry name" value="PcrB_like"/>
    <property type="match status" value="1"/>
</dbReference>
<feature type="binding site" evidence="9">
    <location>
        <begin position="185"/>
        <end position="191"/>
    </location>
    <ligand>
        <name>sn-glycerol 1-phosphate</name>
        <dbReference type="ChEBI" id="CHEBI:57685"/>
    </ligand>
</feature>
<proteinExistence type="inferred from homology"/>
<evidence type="ECO:0000256" key="4">
    <source>
        <dbReference type="ARBA" id="ARBA00022842"/>
    </source>
</evidence>
<dbReference type="GO" id="GO:0046474">
    <property type="term" value="P:glycerophospholipid biosynthetic process"/>
    <property type="evidence" value="ECO:0007669"/>
    <property type="project" value="UniProtKB-UniRule"/>
</dbReference>
<evidence type="ECO:0000256" key="6">
    <source>
        <dbReference type="ARBA" id="ARBA00023209"/>
    </source>
</evidence>
<name>A0A401XNC2_9FLAO</name>
<accession>A0A401XNC2</accession>
<evidence type="ECO:0000256" key="2">
    <source>
        <dbReference type="ARBA" id="ARBA00022679"/>
    </source>
</evidence>
<keyword evidence="4 9" id="KW-0460">Magnesium</keyword>
<dbReference type="EC" id="2.5.1.41" evidence="9"/>
<evidence type="ECO:0000256" key="3">
    <source>
        <dbReference type="ARBA" id="ARBA00022723"/>
    </source>
</evidence>
<evidence type="ECO:0000256" key="8">
    <source>
        <dbReference type="ARBA" id="ARBA00047288"/>
    </source>
</evidence>
<comment type="function">
    <text evidence="9">Prenyltransferase that catalyzes the transfer of the geranylgeranyl moiety of geranylgeranyl diphosphate (GGPP) to the C3 hydroxyl of sn-glycerol-1-phosphate (G1P).</text>
</comment>
<dbReference type="Gene3D" id="3.20.20.390">
    <property type="entry name" value="FMN-linked oxidoreductases"/>
    <property type="match status" value="1"/>
</dbReference>
<dbReference type="NCBIfam" id="TIGR01769">
    <property type="entry name" value="GGGP"/>
    <property type="match status" value="1"/>
</dbReference>
<evidence type="ECO:0000256" key="1">
    <source>
        <dbReference type="ARBA" id="ARBA00022516"/>
    </source>
</evidence>